<keyword evidence="2" id="KW-1185">Reference proteome</keyword>
<dbReference type="AlphaFoldDB" id="A0A7L7L7X6"/>
<organism evidence="1 2">
    <name type="scientific">Adhaeribacter radiodurans</name>
    <dbReference type="NCBI Taxonomy" id="2745197"/>
    <lineage>
        <taxon>Bacteria</taxon>
        <taxon>Pseudomonadati</taxon>
        <taxon>Bacteroidota</taxon>
        <taxon>Cytophagia</taxon>
        <taxon>Cytophagales</taxon>
        <taxon>Hymenobacteraceae</taxon>
        <taxon>Adhaeribacter</taxon>
    </lineage>
</organism>
<dbReference type="RefSeq" id="WP_182416113.1">
    <property type="nucleotide sequence ID" value="NZ_CP055153.1"/>
</dbReference>
<evidence type="ECO:0000313" key="1">
    <source>
        <dbReference type="EMBL" id="QMU28932.1"/>
    </source>
</evidence>
<accession>A0A7L7L7X6</accession>
<dbReference type="Proteomes" id="UP000514509">
    <property type="component" value="Chromosome"/>
</dbReference>
<name>A0A7L7L7X6_9BACT</name>
<gene>
    <name evidence="1" type="ORF">HUW48_13175</name>
</gene>
<dbReference type="EMBL" id="CP055153">
    <property type="protein sequence ID" value="QMU28932.1"/>
    <property type="molecule type" value="Genomic_DNA"/>
</dbReference>
<reference evidence="1 2" key="1">
    <citation type="submission" date="2020-08" db="EMBL/GenBank/DDBJ databases">
        <title>Adhaeribacter dokdonensis sp. nov., isolated from the rhizosphere of Elymus tsukushiensis, a plant native to the Dokdo Islands, Republic of Korea.</title>
        <authorList>
            <person name="Ghim S.Y."/>
        </authorList>
    </citation>
    <scope>NUCLEOTIDE SEQUENCE [LARGE SCALE GENOMIC DNA]</scope>
    <source>
        <strain evidence="1 2">KUDC8001</strain>
    </source>
</reference>
<sequence>MAGGPRLALPPSLAFLPSPSSAECLRHRNPSRCSRAKLESLLVATVFIFLVVIDSIKLTSSGLTERGSRTGKFNSGNSYHK</sequence>
<evidence type="ECO:0000313" key="2">
    <source>
        <dbReference type="Proteomes" id="UP000514509"/>
    </source>
</evidence>
<dbReference type="KEGG" id="add:HUW48_13175"/>
<protein>
    <submittedName>
        <fullName evidence="1">Uncharacterized protein</fullName>
    </submittedName>
</protein>
<proteinExistence type="predicted"/>